<dbReference type="PANTHER" id="PTHR12383:SF16">
    <property type="entry name" value="MITOCHONDRIAL INNER MEMBRANE PROTEASE SUBUNIT 1"/>
    <property type="match status" value="1"/>
</dbReference>
<dbReference type="InterPro" id="IPR052064">
    <property type="entry name" value="Mito_IMP1_subunit"/>
</dbReference>
<keyword evidence="3" id="KW-0378">Hydrolase</keyword>
<feature type="active site" evidence="9">
    <location>
        <position position="92"/>
    </location>
</feature>
<accession>A0A835LFL4</accession>
<dbReference type="FunFam" id="2.10.109.10:FF:000014">
    <property type="entry name" value="Inner membrane protease subunit 1"/>
    <property type="match status" value="1"/>
</dbReference>
<keyword evidence="5" id="KW-0472">Membrane</keyword>
<dbReference type="PANTHER" id="PTHR12383">
    <property type="entry name" value="PROTEASE FAMILY S26 MITOCHONDRIAL INNER MEMBRANE PROTEASE-RELATED"/>
    <property type="match status" value="1"/>
</dbReference>
<evidence type="ECO:0000256" key="1">
    <source>
        <dbReference type="ARBA" id="ARBA00004273"/>
    </source>
</evidence>
<name>A0A835LFL4_9MAGN</name>
<evidence type="ECO:0000256" key="8">
    <source>
        <dbReference type="ARBA" id="ARBA00064368"/>
    </source>
</evidence>
<dbReference type="EMBL" id="JADFTS010000009">
    <property type="protein sequence ID" value="KAF9590049.1"/>
    <property type="molecule type" value="Genomic_DNA"/>
</dbReference>
<evidence type="ECO:0000256" key="4">
    <source>
        <dbReference type="ARBA" id="ARBA00023128"/>
    </source>
</evidence>
<evidence type="ECO:0000256" key="5">
    <source>
        <dbReference type="ARBA" id="ARBA00023136"/>
    </source>
</evidence>
<evidence type="ECO:0000256" key="3">
    <source>
        <dbReference type="ARBA" id="ARBA00022801"/>
    </source>
</evidence>
<dbReference type="OrthoDB" id="308440at2759"/>
<dbReference type="GO" id="GO:0042720">
    <property type="term" value="C:mitochondrial inner membrane peptidase complex"/>
    <property type="evidence" value="ECO:0007669"/>
    <property type="project" value="TreeGrafter"/>
</dbReference>
<dbReference type="InterPro" id="IPR019758">
    <property type="entry name" value="Pept_S26A_signal_pept_1_CS"/>
</dbReference>
<comment type="function">
    <text evidence="7">Catalyzes the removal of transit peptides required for the targeting of proteins from the mitochondrial matrix, across the inner membrane, into the inter-membrane space.</text>
</comment>
<dbReference type="Pfam" id="PF10502">
    <property type="entry name" value="Peptidase_S26"/>
    <property type="match status" value="2"/>
</dbReference>
<dbReference type="InterPro" id="IPR036286">
    <property type="entry name" value="LexA/Signal_pep-like_sf"/>
</dbReference>
<proteinExistence type="inferred from homology"/>
<reference evidence="11 12" key="1">
    <citation type="submission" date="2020-10" db="EMBL/GenBank/DDBJ databases">
        <title>The Coptis chinensis genome and diversification of protoberbering-type alkaloids.</title>
        <authorList>
            <person name="Wang B."/>
            <person name="Shu S."/>
            <person name="Song C."/>
            <person name="Liu Y."/>
        </authorList>
    </citation>
    <scope>NUCLEOTIDE SEQUENCE [LARGE SCALE GENOMIC DNA]</scope>
    <source>
        <strain evidence="11">HL-2020</strain>
        <tissue evidence="11">Leaf</tissue>
    </source>
</reference>
<dbReference type="PRINTS" id="PR00727">
    <property type="entry name" value="LEADERPTASE"/>
</dbReference>
<comment type="caution">
    <text evidence="11">The sequence shown here is derived from an EMBL/GenBank/DDBJ whole genome shotgun (WGS) entry which is preliminary data.</text>
</comment>
<organism evidence="11 12">
    <name type="scientific">Coptis chinensis</name>
    <dbReference type="NCBI Taxonomy" id="261450"/>
    <lineage>
        <taxon>Eukaryota</taxon>
        <taxon>Viridiplantae</taxon>
        <taxon>Streptophyta</taxon>
        <taxon>Embryophyta</taxon>
        <taxon>Tracheophyta</taxon>
        <taxon>Spermatophyta</taxon>
        <taxon>Magnoliopsida</taxon>
        <taxon>Ranunculales</taxon>
        <taxon>Ranunculaceae</taxon>
        <taxon>Coptidoideae</taxon>
        <taxon>Coptis</taxon>
    </lineage>
</organism>
<keyword evidence="2" id="KW-0999">Mitochondrion inner membrane</keyword>
<dbReference type="InterPro" id="IPR000223">
    <property type="entry name" value="Pept_S26A_signal_pept_1"/>
</dbReference>
<dbReference type="NCBIfam" id="TIGR02227">
    <property type="entry name" value="sigpep_I_bact"/>
    <property type="match status" value="1"/>
</dbReference>
<dbReference type="Proteomes" id="UP000631114">
    <property type="component" value="Unassembled WGS sequence"/>
</dbReference>
<evidence type="ECO:0000313" key="12">
    <source>
        <dbReference type="Proteomes" id="UP000631114"/>
    </source>
</evidence>
<keyword evidence="12" id="KW-1185">Reference proteome</keyword>
<dbReference type="PROSITE" id="PS00761">
    <property type="entry name" value="SPASE_I_3"/>
    <property type="match status" value="1"/>
</dbReference>
<dbReference type="CDD" id="cd06530">
    <property type="entry name" value="S26_SPase_I"/>
    <property type="match status" value="1"/>
</dbReference>
<feature type="active site" evidence="9">
    <location>
        <position position="48"/>
    </location>
</feature>
<comment type="subunit">
    <text evidence="8">Heterodimer of 2 subunits, IMP1A/B and IMP12.</text>
</comment>
<keyword evidence="4" id="KW-0496">Mitochondrion</keyword>
<dbReference type="AlphaFoldDB" id="A0A835LFL4"/>
<sequence>MVLVRNLQQWKSLAKEAVDQTMLVAKFFCLLHVTDKYVISSILVQGPSMYPTLNHTGDVILVEKISTKLGKVGPGDIVIVRAPDNPRKTITKRVLGMEGDCVSFLVDPAHSECTKSIVVPKGHVWVQGDNVYASVDSRYFGPVPYALVQGKVMCRSTRFPLLDLTLFSAGCADLILVVATECTTARIFI</sequence>
<dbReference type="GO" id="GO:0006465">
    <property type="term" value="P:signal peptide processing"/>
    <property type="evidence" value="ECO:0007669"/>
    <property type="project" value="InterPro"/>
</dbReference>
<evidence type="ECO:0000313" key="11">
    <source>
        <dbReference type="EMBL" id="KAF9590049.1"/>
    </source>
</evidence>
<dbReference type="SUPFAM" id="SSF51306">
    <property type="entry name" value="LexA/Signal peptidase"/>
    <property type="match status" value="1"/>
</dbReference>
<dbReference type="InterPro" id="IPR019533">
    <property type="entry name" value="Peptidase_S26"/>
</dbReference>
<comment type="subcellular location">
    <subcellularLocation>
        <location evidence="1">Mitochondrion inner membrane</location>
    </subcellularLocation>
</comment>
<protein>
    <recommendedName>
        <fullName evidence="10">Peptidase S26 domain-containing protein</fullName>
    </recommendedName>
</protein>
<gene>
    <name evidence="11" type="ORF">IFM89_030361</name>
</gene>
<feature type="domain" description="Peptidase S26" evidence="10">
    <location>
        <begin position="113"/>
        <end position="154"/>
    </location>
</feature>
<comment type="similarity">
    <text evidence="6">Belongs to the peptidase S26 family. IMP1 subfamily.</text>
</comment>
<evidence type="ECO:0000256" key="7">
    <source>
        <dbReference type="ARBA" id="ARBA00054895"/>
    </source>
</evidence>
<evidence type="ECO:0000256" key="2">
    <source>
        <dbReference type="ARBA" id="ARBA00022792"/>
    </source>
</evidence>
<feature type="domain" description="Peptidase S26" evidence="10">
    <location>
        <begin position="26"/>
        <end position="104"/>
    </location>
</feature>
<evidence type="ECO:0000256" key="6">
    <source>
        <dbReference type="ARBA" id="ARBA00038445"/>
    </source>
</evidence>
<dbReference type="Gene3D" id="2.10.109.10">
    <property type="entry name" value="Umud Fragment, subunit A"/>
    <property type="match status" value="1"/>
</dbReference>
<evidence type="ECO:0000256" key="9">
    <source>
        <dbReference type="PIRSR" id="PIRSR600223-1"/>
    </source>
</evidence>
<dbReference type="GO" id="GO:0004252">
    <property type="term" value="F:serine-type endopeptidase activity"/>
    <property type="evidence" value="ECO:0007669"/>
    <property type="project" value="InterPro"/>
</dbReference>
<evidence type="ECO:0000259" key="10">
    <source>
        <dbReference type="Pfam" id="PF10502"/>
    </source>
</evidence>
<dbReference type="GO" id="GO:0006627">
    <property type="term" value="P:protein processing involved in protein targeting to mitochondrion"/>
    <property type="evidence" value="ECO:0007669"/>
    <property type="project" value="TreeGrafter"/>
</dbReference>